<dbReference type="WBParaSite" id="PDA_v2.g22597.t1">
    <property type="protein sequence ID" value="PDA_v2.g22597.t1"/>
    <property type="gene ID" value="PDA_v2.g22597"/>
</dbReference>
<evidence type="ECO:0000313" key="2">
    <source>
        <dbReference type="Proteomes" id="UP000887578"/>
    </source>
</evidence>
<dbReference type="AlphaFoldDB" id="A0A914PWB3"/>
<feature type="region of interest" description="Disordered" evidence="1">
    <location>
        <begin position="1"/>
        <end position="36"/>
    </location>
</feature>
<name>A0A914PWB3_9BILA</name>
<accession>A0A914PWB3</accession>
<reference evidence="3" key="1">
    <citation type="submission" date="2022-11" db="UniProtKB">
        <authorList>
            <consortium name="WormBaseParasite"/>
        </authorList>
    </citation>
    <scope>IDENTIFICATION</scope>
</reference>
<protein>
    <submittedName>
        <fullName evidence="3">Uncharacterized protein</fullName>
    </submittedName>
</protein>
<dbReference type="Proteomes" id="UP000887578">
    <property type="component" value="Unplaced"/>
</dbReference>
<evidence type="ECO:0000256" key="1">
    <source>
        <dbReference type="SAM" id="MobiDB-lite"/>
    </source>
</evidence>
<keyword evidence="2" id="KW-1185">Reference proteome</keyword>
<organism evidence="2 3">
    <name type="scientific">Panagrolaimus davidi</name>
    <dbReference type="NCBI Taxonomy" id="227884"/>
    <lineage>
        <taxon>Eukaryota</taxon>
        <taxon>Metazoa</taxon>
        <taxon>Ecdysozoa</taxon>
        <taxon>Nematoda</taxon>
        <taxon>Chromadorea</taxon>
        <taxon>Rhabditida</taxon>
        <taxon>Tylenchina</taxon>
        <taxon>Panagrolaimomorpha</taxon>
        <taxon>Panagrolaimoidea</taxon>
        <taxon>Panagrolaimidae</taxon>
        <taxon>Panagrolaimus</taxon>
    </lineage>
</organism>
<proteinExistence type="predicted"/>
<sequence length="143" mass="16194">MLSSSSSESEKEYPEINELENVEQSLTPGEDERGIGNALDQVVMDLREEGVDELRDEGIHEEVPLCSGEGFPKNEFIVSKSKEELQQWPDFIQDRIQLFDKLMAKHKEELASKTIQPITISLGNGKDIKGQSWKTTPLQIIYS</sequence>
<evidence type="ECO:0000313" key="3">
    <source>
        <dbReference type="WBParaSite" id="PDA_v2.g22597.t1"/>
    </source>
</evidence>